<dbReference type="InterPro" id="IPR011964">
    <property type="entry name" value="YVTN_b-propeller_repeat"/>
</dbReference>
<dbReference type="PANTHER" id="PTHR47197:SF3">
    <property type="entry name" value="DIHYDRO-HEME D1 DEHYDROGENASE"/>
    <property type="match status" value="1"/>
</dbReference>
<dbReference type="InterPro" id="IPR051200">
    <property type="entry name" value="Host-pathogen_enzymatic-act"/>
</dbReference>
<dbReference type="PATRIC" id="fig|710421.3.peg.1283"/>
<dbReference type="Gene3D" id="2.130.10.10">
    <property type="entry name" value="YVTN repeat-like/Quinoprotein amine dehydrogenase"/>
    <property type="match status" value="5"/>
</dbReference>
<feature type="compositionally biased region" description="Polar residues" evidence="1">
    <location>
        <begin position="150"/>
        <end position="161"/>
    </location>
</feature>
<dbReference type="InterPro" id="IPR011048">
    <property type="entry name" value="Haem_d1_sf"/>
</dbReference>
<dbReference type="InterPro" id="IPR015943">
    <property type="entry name" value="WD40/YVTN_repeat-like_dom_sf"/>
</dbReference>
<dbReference type="eggNOG" id="COG3391">
    <property type="taxonomic scope" value="Bacteria"/>
</dbReference>
<dbReference type="SUPFAM" id="SSF50969">
    <property type="entry name" value="YVTN repeat-like/Quinoprotein amine dehydrogenase"/>
    <property type="match status" value="2"/>
</dbReference>
<feature type="compositionally biased region" description="Polar residues" evidence="1">
    <location>
        <begin position="235"/>
        <end position="247"/>
    </location>
</feature>
<feature type="compositionally biased region" description="Polar residues" evidence="1">
    <location>
        <begin position="80"/>
        <end position="93"/>
    </location>
</feature>
<feature type="compositionally biased region" description="Low complexity" evidence="1">
    <location>
        <begin position="98"/>
        <end position="112"/>
    </location>
</feature>
<name>I4BFM5_MYCCN</name>
<feature type="compositionally biased region" description="Low complexity" evidence="1">
    <location>
        <begin position="185"/>
        <end position="202"/>
    </location>
</feature>
<dbReference type="PANTHER" id="PTHR47197">
    <property type="entry name" value="PROTEIN NIRF"/>
    <property type="match status" value="1"/>
</dbReference>
<feature type="compositionally biased region" description="Low complexity" evidence="1">
    <location>
        <begin position="60"/>
        <end position="75"/>
    </location>
</feature>
<proteinExistence type="predicted"/>
<dbReference type="Proteomes" id="UP000006057">
    <property type="component" value="Chromosome"/>
</dbReference>
<dbReference type="OrthoDB" id="4619657at2"/>
<dbReference type="SUPFAM" id="SSF51004">
    <property type="entry name" value="C-terminal (heme d1) domain of cytochrome cd1-nitrite reductase"/>
    <property type="match status" value="1"/>
</dbReference>
<feature type="region of interest" description="Disordered" evidence="1">
    <location>
        <begin position="60"/>
        <end position="169"/>
    </location>
</feature>
<keyword evidence="3" id="KW-1185">Reference proteome</keyword>
<evidence type="ECO:0000313" key="3">
    <source>
        <dbReference type="Proteomes" id="UP000006057"/>
    </source>
</evidence>
<evidence type="ECO:0000313" key="2">
    <source>
        <dbReference type="EMBL" id="AFM16082.1"/>
    </source>
</evidence>
<dbReference type="InterPro" id="IPR011044">
    <property type="entry name" value="Quino_amine_DH_bsu"/>
</dbReference>
<dbReference type="STRING" id="710421.Mycch_1274"/>
<dbReference type="eggNOG" id="COG2373">
    <property type="taxonomic scope" value="Bacteria"/>
</dbReference>
<gene>
    <name evidence="2" type="ordered locus">Mycch_1274</name>
</gene>
<dbReference type="Pfam" id="PF17963">
    <property type="entry name" value="Big_9"/>
    <property type="match status" value="4"/>
</dbReference>
<feature type="region of interest" description="Disordered" evidence="1">
    <location>
        <begin position="1"/>
        <end position="22"/>
    </location>
</feature>
<sequence precursor="true">MGLHSSSRARSGEAPSGEGHLAPAASGCARYIGRVGALAVALGIGAAVATTPGFAWADTTSTGSTTDATPASDTAKGSEPSGSSAEHSTSTGTEDADNAGTATENNADEATAQPAGSHATAGADAPDETENDASEAVEVESAETTPVSTPASEPSPSQTSGGADDVPVDAVETDAPDISILEASSAAAGTASSGAGPTGSSPVADRNSVSATAREVDDSPAVSENQDVAVEAFDSTDTTNATRTALEQSPGDPATNSGATTITATAAAAPSEGVPAQGPTLVESLLALVGRSFGATGDPAIPIETPGVWVALAAARRELGTLRSSGQKVGTAAAGTPTTSETMDAIAAAAAANSAPAVFVVAGFPNTSTGVVTGSVIARDKDRDPLTYGAEATSAKGGSVVIDAQGKFTYTPTAAIRHAAAATTATAVDKADTFTVAVDDGHGHTVTQTVTVRVGPTNAKPTNAAVTDLFTNPNSGKVTGTIVATDADHDDFTLTGPTSTKKGAITYDSATDSFTYIPTQAARQAASAPRASALAKTDSFRVTLSDGHGGTTAVTVKVDIAPLPGINTPPTIINVAVGEPDSMGTVTGIVTATDPDRDDLTYSATGATAKGSVVVNSDGTFTYTPTQAARLVAFTTAGDDTDSFTVTVSDGLATTSTTVAAPILPAKLSLSTPVTGVDGPVQVVFSPDGGRAYVTIAHENRVSVMDTTTNTEVESIDVGYGPQGMALNTDGTRLYVANSRGGISVVDTAGNSVVDSIEVPDGSTNIAISPDGTRGYVTNYDANTVSVLDLTNDTVVTTLDGFHRPLDVAVSRDGSRVYVTNVANGPGEIQVIDAASYVVTDTIHVGSPTSGFQPLGLALSPDGALLYTADISHDNLTVIRTSDNAVIDFINGPSEPTALSLSPDGSLAYVTSQGDDKVSVIDLATKATITSFTFADHPLGITVSPDGTQIYVNRTNAGAVSVLSLVPATSNDAPTASPTVTNPDFVTGAVTVVLNATDPDGDPLSYTVSSGPARGTVTPTGDGTFTYTPNGAARTQAEGTAGPDSDTFTVSVSDGQGATTVVPVTVTIAPALIVNHTLTLAGQYQYDVVSPDKSRITVSTFDTDPVSGAATTRVAVIDTATGTQIGDTIVIAGGDRYAYPLVTPGGDRAVFTTTAAGDGQSTLITVVDITTGQQIGSTITVAGAAGITKALNADGSRVVVTGETRTGTPSTSVSIIDTTTGTQIGTSVLVGGTVSDVTSNLGNDVGEARTGLAVTPDGQRVVVTTNDDTDYSATTPVTSRLIVVDAATGAQIGTTITLRGTAATQLTGDGSRALASAQHAYNQNGTILNAASQFAVVDTATGVVLGRIVDINGYAVPRLTDDGSRLVLVTGESQGSLKVTVLDAATGGQIGATVIDGYYETAAVYGNRVVVTAGPGFGDAKSISVFDTVTGTQVGTTIQTAGTTYIYGLRQVDDQNRLLDVRYSFNGAGGTTGKTYVSAIDLTTGTLLNQTVIDGQLYGSKVSGDRAIVATKSAEPTDPSAITRVAVFDTGSGVQLGATLVTPGARAYAYSPPITLSPDGQRAWIVTDLAANSTSSVAVVALSGGAQIGTTTTVPGVDVEFDYANRVFSPDGTRMVLVTDDNGSKVVSVFDTSAGALVGAPAGVGGDYFSQATFRADGARVIVSVYSVNDAGDVETTDTVIDTTTGAAIGQPVTFPGADVYSLDGIPPGTNAIEFGYFYSDREMTSVTLVDTDTGVALGDTVTFAGSPTFSQYRAGDTFGTVFGITVDYSSDTTTFNITHVQTGSASNGGVGAANAADLV</sequence>
<reference evidence="2 3" key="1">
    <citation type="submission" date="2012-06" db="EMBL/GenBank/DDBJ databases">
        <title>Complete sequence of chromosome of Mycobacterium chubuense NBB4.</title>
        <authorList>
            <consortium name="US DOE Joint Genome Institute"/>
            <person name="Lucas S."/>
            <person name="Han J."/>
            <person name="Lapidus A."/>
            <person name="Cheng J.-F."/>
            <person name="Goodwin L."/>
            <person name="Pitluck S."/>
            <person name="Peters L."/>
            <person name="Mikhailova N."/>
            <person name="Teshima H."/>
            <person name="Detter J.C."/>
            <person name="Han C."/>
            <person name="Tapia R."/>
            <person name="Land M."/>
            <person name="Hauser L."/>
            <person name="Kyrpides N."/>
            <person name="Ivanova N."/>
            <person name="Pagani I."/>
            <person name="Mattes T."/>
            <person name="Holmes A."/>
            <person name="Rutledge P."/>
            <person name="Paulsen I."/>
            <person name="Coleman N."/>
            <person name="Woyke T."/>
        </authorList>
    </citation>
    <scope>NUCLEOTIDE SEQUENCE [LARGE SCALE GENOMIC DNA]</scope>
    <source>
        <strain evidence="2 3">NBB4</strain>
    </source>
</reference>
<evidence type="ECO:0000256" key="1">
    <source>
        <dbReference type="SAM" id="MobiDB-lite"/>
    </source>
</evidence>
<protein>
    <submittedName>
        <fullName evidence="2">YVTN family beta-propeller repeat protein</fullName>
    </submittedName>
</protein>
<dbReference type="KEGG" id="mcb:Mycch_1274"/>
<accession>I4BFM5</accession>
<dbReference type="InterPro" id="IPR010221">
    <property type="entry name" value="VCBS_dom"/>
</dbReference>
<feature type="region of interest" description="Disordered" evidence="1">
    <location>
        <begin position="185"/>
        <end position="259"/>
    </location>
</feature>
<dbReference type="NCBIfam" id="TIGR01965">
    <property type="entry name" value="VCBS_repeat"/>
    <property type="match status" value="2"/>
</dbReference>
<dbReference type="HOGENOM" id="CLU_238102_0_0_11"/>
<dbReference type="EMBL" id="CP003053">
    <property type="protein sequence ID" value="AFM16082.1"/>
    <property type="molecule type" value="Genomic_DNA"/>
</dbReference>
<feature type="compositionally biased region" description="Acidic residues" evidence="1">
    <location>
        <begin position="125"/>
        <end position="141"/>
    </location>
</feature>
<dbReference type="NCBIfam" id="TIGR02276">
    <property type="entry name" value="beta_rpt_yvtn"/>
    <property type="match status" value="2"/>
</dbReference>
<organism evidence="2 3">
    <name type="scientific">Mycolicibacterium chubuense (strain NBB4)</name>
    <name type="common">Mycobacterium chubuense</name>
    <dbReference type="NCBI Taxonomy" id="710421"/>
    <lineage>
        <taxon>Bacteria</taxon>
        <taxon>Bacillati</taxon>
        <taxon>Actinomycetota</taxon>
        <taxon>Actinomycetes</taxon>
        <taxon>Mycobacteriales</taxon>
        <taxon>Mycobacteriaceae</taxon>
        <taxon>Mycolicibacterium</taxon>
    </lineage>
</organism>